<reference evidence="2 3" key="1">
    <citation type="submission" date="2019-05" db="EMBL/GenBank/DDBJ databases">
        <title>Draft genome sequence of Actinomadura sp. 14C53.</title>
        <authorList>
            <person name="Saricaoglu S."/>
            <person name="Isik K."/>
        </authorList>
    </citation>
    <scope>NUCLEOTIDE SEQUENCE [LARGE SCALE GENOMIC DNA]</scope>
    <source>
        <strain evidence="2 3">14C53</strain>
    </source>
</reference>
<dbReference type="AlphaFoldDB" id="A0A5C4JG22"/>
<comment type="caution">
    <text evidence="2">The sequence shown here is derived from an EMBL/GenBank/DDBJ whole genome shotgun (WGS) entry which is preliminary data.</text>
</comment>
<protein>
    <submittedName>
        <fullName evidence="2">GIY-YIG nuclease family protein</fullName>
    </submittedName>
</protein>
<gene>
    <name evidence="2" type="ORF">ETD83_08425</name>
</gene>
<evidence type="ECO:0000256" key="1">
    <source>
        <dbReference type="SAM" id="MobiDB-lite"/>
    </source>
</evidence>
<dbReference type="Proteomes" id="UP000309174">
    <property type="component" value="Unassembled WGS sequence"/>
</dbReference>
<keyword evidence="3" id="KW-1185">Reference proteome</keyword>
<feature type="region of interest" description="Disordered" evidence="1">
    <location>
        <begin position="182"/>
        <end position="202"/>
    </location>
</feature>
<sequence>MASPNAHERSVIRHRAEASPALNLQLGIAMMLDIPAHKVLQDDLTVHASPWERAIAVESLADSLPHEAGLYMFVWCPAIQLTMADESRRSFHQVLYIGQAGGAAQRGNTLRNRFKDYKKHLRGNPERLWTEEPPTTRADRLTYYLALRPLEFWFATVEDGSKIQNLENRLINLYNPPLNNRSRPRLRARLSSTPQPALRERS</sequence>
<evidence type="ECO:0000313" key="3">
    <source>
        <dbReference type="Proteomes" id="UP000309174"/>
    </source>
</evidence>
<name>A0A5C4JG22_9ACTN</name>
<organism evidence="2 3">
    <name type="scientific">Actinomadura soli</name>
    <dbReference type="NCBI Taxonomy" id="2508997"/>
    <lineage>
        <taxon>Bacteria</taxon>
        <taxon>Bacillati</taxon>
        <taxon>Actinomycetota</taxon>
        <taxon>Actinomycetes</taxon>
        <taxon>Streptosporangiales</taxon>
        <taxon>Thermomonosporaceae</taxon>
        <taxon>Actinomadura</taxon>
    </lineage>
</organism>
<dbReference type="OrthoDB" id="4267383at2"/>
<proteinExistence type="predicted"/>
<accession>A0A5C4JG22</accession>
<dbReference type="EMBL" id="VCKW01000030">
    <property type="protein sequence ID" value="TMR04374.1"/>
    <property type="molecule type" value="Genomic_DNA"/>
</dbReference>
<evidence type="ECO:0000313" key="2">
    <source>
        <dbReference type="EMBL" id="TMR04374.1"/>
    </source>
</evidence>
<dbReference type="RefSeq" id="WP_138644503.1">
    <property type="nucleotide sequence ID" value="NZ_VCKW01000030.1"/>
</dbReference>